<dbReference type="SUPFAM" id="SSF56645">
    <property type="entry name" value="Acyl-CoA dehydrogenase NM domain-like"/>
    <property type="match status" value="1"/>
</dbReference>
<dbReference type="InterPro" id="IPR009100">
    <property type="entry name" value="AcylCoA_DH/oxidase_NM_dom_sf"/>
</dbReference>
<dbReference type="GO" id="GO:0003995">
    <property type="term" value="F:acyl-CoA dehydrogenase activity"/>
    <property type="evidence" value="ECO:0007669"/>
    <property type="project" value="TreeGrafter"/>
</dbReference>
<dbReference type="Pfam" id="PF02771">
    <property type="entry name" value="Acyl-CoA_dh_N"/>
    <property type="match status" value="1"/>
</dbReference>
<feature type="domain" description="Acyl-CoA dehydrogenase/oxidase C-terminal" evidence="7">
    <location>
        <begin position="257"/>
        <end position="366"/>
    </location>
</feature>
<accession>A0A7Y7B2R6</accession>
<comment type="similarity">
    <text evidence="2 6">Belongs to the acyl-CoA dehydrogenase family.</text>
</comment>
<reference evidence="10 11" key="1">
    <citation type="submission" date="2020-04" db="EMBL/GenBank/DDBJ databases">
        <title>Draft Genome Sequence of Streptomyces morookaense DSM 40503, an 8-azaguanine-producing strain.</title>
        <authorList>
            <person name="Qi J."/>
            <person name="Gao J.-M."/>
        </authorList>
    </citation>
    <scope>NUCLEOTIDE SEQUENCE [LARGE SCALE GENOMIC DNA]</scope>
    <source>
        <strain evidence="10 11">DSM 40503</strain>
    </source>
</reference>
<evidence type="ECO:0000313" key="11">
    <source>
        <dbReference type="Proteomes" id="UP000587462"/>
    </source>
</evidence>
<protein>
    <submittedName>
        <fullName evidence="10">Acyl-CoA/acyl-ACP dehydrogenase</fullName>
    </submittedName>
</protein>
<keyword evidence="11" id="KW-1185">Reference proteome</keyword>
<feature type="domain" description="Acyl-CoA dehydrogenase/oxidase N-terminal" evidence="9">
    <location>
        <begin position="25"/>
        <end position="103"/>
    </location>
</feature>
<proteinExistence type="inferred from homology"/>
<keyword evidence="3 6" id="KW-0285">Flavoprotein</keyword>
<keyword evidence="4 6" id="KW-0274">FAD</keyword>
<comment type="caution">
    <text evidence="10">The sequence shown here is derived from an EMBL/GenBank/DDBJ whole genome shotgun (WGS) entry which is preliminary data.</text>
</comment>
<dbReference type="InterPro" id="IPR036250">
    <property type="entry name" value="AcylCo_DH-like_C"/>
</dbReference>
<evidence type="ECO:0000256" key="2">
    <source>
        <dbReference type="ARBA" id="ARBA00009347"/>
    </source>
</evidence>
<evidence type="ECO:0000256" key="4">
    <source>
        <dbReference type="ARBA" id="ARBA00022827"/>
    </source>
</evidence>
<dbReference type="PIRSF" id="PIRSF016578">
    <property type="entry name" value="HsaA"/>
    <property type="match status" value="1"/>
</dbReference>
<evidence type="ECO:0000259" key="7">
    <source>
        <dbReference type="Pfam" id="PF00441"/>
    </source>
</evidence>
<dbReference type="Gene3D" id="1.10.540.10">
    <property type="entry name" value="Acyl-CoA dehydrogenase/oxidase, N-terminal domain"/>
    <property type="match status" value="1"/>
</dbReference>
<feature type="domain" description="Acyl-CoA oxidase/dehydrogenase middle" evidence="8">
    <location>
        <begin position="130"/>
        <end position="226"/>
    </location>
</feature>
<comment type="cofactor">
    <cofactor evidence="1 6">
        <name>FAD</name>
        <dbReference type="ChEBI" id="CHEBI:57692"/>
    </cofactor>
</comment>
<dbReference type="PANTHER" id="PTHR43884:SF25">
    <property type="entry name" value="ACYL-COA DEHYDROGENASE YDBM-RELATED"/>
    <property type="match status" value="1"/>
</dbReference>
<dbReference type="Gene3D" id="1.20.140.10">
    <property type="entry name" value="Butyryl-CoA Dehydrogenase, subunit A, domain 3"/>
    <property type="match status" value="1"/>
</dbReference>
<dbReference type="RefSeq" id="WP_171079695.1">
    <property type="nucleotide sequence ID" value="NZ_BNBU01000003.1"/>
</dbReference>
<keyword evidence="5 6" id="KW-0560">Oxidoreductase</keyword>
<sequence length="399" mass="42426">MTTTATLPATLDDLLKLAEETGRILAPLAADVDAQRDNGHEAYRILRESGLLGLLVPREAGGAGLGFADYSRVLAALGAHNGAAALGYNMHNVVIGALSESVGTQLPPSAETFRAWMFDEVVNGRKLFASATSEAGTGAKLRGIRTSYRRSEDGQHYVLNGEKSFVSLAGAADYYIVVARAEGTEGSSEVSHFVVAADDPGVSFGEVHNLSALYGTSTAAMKLDEVTVPRSRLYLGVEGMSLFKLVREPHWMAAGYTGAYLGIAEAVYRCTVDYVAASPKRADSPVMQRDLGRMSARLRAARALVHEAGAHVDTQRGSLEANAMVHAAKYIVGEVGPALAQDAVRICGSAAVSRAQPLERYIREVAFSAVMPAKPDECLEYVGKAALGVNLYNAQAFEW</sequence>
<dbReference type="GO" id="GO:0050660">
    <property type="term" value="F:flavin adenine dinucleotide binding"/>
    <property type="evidence" value="ECO:0007669"/>
    <property type="project" value="InterPro"/>
</dbReference>
<dbReference type="InterPro" id="IPR013786">
    <property type="entry name" value="AcylCoA_DH/ox_N"/>
</dbReference>
<evidence type="ECO:0000256" key="1">
    <source>
        <dbReference type="ARBA" id="ARBA00001974"/>
    </source>
</evidence>
<dbReference type="InterPro" id="IPR046373">
    <property type="entry name" value="Acyl-CoA_Oxase/DH_mid-dom_sf"/>
</dbReference>
<evidence type="ECO:0000313" key="10">
    <source>
        <dbReference type="EMBL" id="NVK77929.1"/>
    </source>
</evidence>
<gene>
    <name evidence="10" type="ORF">HG542_09645</name>
</gene>
<name>A0A7Y7B2R6_STRMO</name>
<dbReference type="InterPro" id="IPR009075">
    <property type="entry name" value="AcylCo_DH/oxidase_C"/>
</dbReference>
<dbReference type="InterPro" id="IPR037069">
    <property type="entry name" value="AcylCoA_DH/ox_N_sf"/>
</dbReference>
<dbReference type="InterPro" id="IPR006091">
    <property type="entry name" value="Acyl-CoA_Oxase/DH_mid-dom"/>
</dbReference>
<evidence type="ECO:0000256" key="6">
    <source>
        <dbReference type="RuleBase" id="RU362125"/>
    </source>
</evidence>
<evidence type="ECO:0000259" key="8">
    <source>
        <dbReference type="Pfam" id="PF02770"/>
    </source>
</evidence>
<evidence type="ECO:0000256" key="3">
    <source>
        <dbReference type="ARBA" id="ARBA00022630"/>
    </source>
</evidence>
<dbReference type="Pfam" id="PF02770">
    <property type="entry name" value="Acyl-CoA_dh_M"/>
    <property type="match status" value="1"/>
</dbReference>
<dbReference type="SUPFAM" id="SSF47203">
    <property type="entry name" value="Acyl-CoA dehydrogenase C-terminal domain-like"/>
    <property type="match status" value="1"/>
</dbReference>
<organism evidence="10 11">
    <name type="scientific">Streptomyces morookaense</name>
    <name type="common">Streptoverticillium morookaense</name>
    <dbReference type="NCBI Taxonomy" id="1970"/>
    <lineage>
        <taxon>Bacteria</taxon>
        <taxon>Bacillati</taxon>
        <taxon>Actinomycetota</taxon>
        <taxon>Actinomycetes</taxon>
        <taxon>Kitasatosporales</taxon>
        <taxon>Streptomycetaceae</taxon>
        <taxon>Streptomyces</taxon>
    </lineage>
</organism>
<evidence type="ECO:0000256" key="5">
    <source>
        <dbReference type="ARBA" id="ARBA00023002"/>
    </source>
</evidence>
<dbReference type="EMBL" id="JABBXF010000016">
    <property type="protein sequence ID" value="NVK77929.1"/>
    <property type="molecule type" value="Genomic_DNA"/>
</dbReference>
<evidence type="ECO:0000259" key="9">
    <source>
        <dbReference type="Pfam" id="PF02771"/>
    </source>
</evidence>
<dbReference type="AlphaFoldDB" id="A0A7Y7B2R6"/>
<dbReference type="Pfam" id="PF00441">
    <property type="entry name" value="Acyl-CoA_dh_1"/>
    <property type="match status" value="1"/>
</dbReference>
<dbReference type="Proteomes" id="UP000587462">
    <property type="component" value="Unassembled WGS sequence"/>
</dbReference>
<dbReference type="PANTHER" id="PTHR43884">
    <property type="entry name" value="ACYL-COA DEHYDROGENASE"/>
    <property type="match status" value="1"/>
</dbReference>
<dbReference type="Gene3D" id="2.40.110.10">
    <property type="entry name" value="Butyryl-CoA Dehydrogenase, subunit A, domain 2"/>
    <property type="match status" value="1"/>
</dbReference>